<keyword evidence="2" id="KW-1185">Reference proteome</keyword>
<organism evidence="1 2">
    <name type="scientific">Comamonas testosteroni</name>
    <name type="common">Pseudomonas testosteroni</name>
    <dbReference type="NCBI Taxonomy" id="285"/>
    <lineage>
        <taxon>Bacteria</taxon>
        <taxon>Pseudomonadati</taxon>
        <taxon>Pseudomonadota</taxon>
        <taxon>Betaproteobacteria</taxon>
        <taxon>Burkholderiales</taxon>
        <taxon>Comamonadaceae</taxon>
        <taxon>Comamonas</taxon>
    </lineage>
</organism>
<evidence type="ECO:0000313" key="1">
    <source>
        <dbReference type="EMBL" id="RGE47084.1"/>
    </source>
</evidence>
<proteinExistence type="predicted"/>
<comment type="caution">
    <text evidence="1">The sequence shown here is derived from an EMBL/GenBank/DDBJ whole genome shotgun (WGS) entry which is preliminary data.</text>
</comment>
<evidence type="ECO:0000313" key="2">
    <source>
        <dbReference type="Proteomes" id="UP000261948"/>
    </source>
</evidence>
<accession>A0A373FSE6</accession>
<name>A0A373FSE6_COMTE</name>
<protein>
    <submittedName>
        <fullName evidence="1">Uncharacterized protein</fullName>
    </submittedName>
</protein>
<dbReference type="EMBL" id="QURR01000001">
    <property type="protein sequence ID" value="RGE47084.1"/>
    <property type="molecule type" value="Genomic_DNA"/>
</dbReference>
<sequence length="73" mass="8095">MNLLLNSLYGAAQRLGAQAAGRGKDEWQVKILAREMLFKKQVLNGKIHRSEKSRRFGAFAESSGSIKFIATSL</sequence>
<reference evidence="1 2" key="1">
    <citation type="submission" date="2018-08" db="EMBL/GenBank/DDBJ databases">
        <title>Comamonas testosteroni strain SWCO2.</title>
        <authorList>
            <person name="Jiang N."/>
            <person name="Zhang X.Z."/>
        </authorList>
    </citation>
    <scope>NUCLEOTIDE SEQUENCE [LARGE SCALE GENOMIC DNA]</scope>
    <source>
        <strain evidence="1 2">SWCO2</strain>
    </source>
</reference>
<dbReference type="Proteomes" id="UP000261948">
    <property type="component" value="Unassembled WGS sequence"/>
</dbReference>
<dbReference type="AlphaFoldDB" id="A0A373FSE6"/>
<gene>
    <name evidence="1" type="ORF">DZC30_01430</name>
</gene>